<name>A0A4Y2PRS6_ARAVE</name>
<keyword evidence="2" id="KW-1185">Reference proteome</keyword>
<reference evidence="1 2" key="1">
    <citation type="journal article" date="2019" name="Sci. Rep.">
        <title>Orb-weaving spider Araneus ventricosus genome elucidates the spidroin gene catalogue.</title>
        <authorList>
            <person name="Kono N."/>
            <person name="Nakamura H."/>
            <person name="Ohtoshi R."/>
            <person name="Moran D.A.P."/>
            <person name="Shinohara A."/>
            <person name="Yoshida Y."/>
            <person name="Fujiwara M."/>
            <person name="Mori M."/>
            <person name="Tomita M."/>
            <person name="Arakawa K."/>
        </authorList>
    </citation>
    <scope>NUCLEOTIDE SEQUENCE [LARGE SCALE GENOMIC DNA]</scope>
</reference>
<dbReference type="Proteomes" id="UP000499080">
    <property type="component" value="Unassembled WGS sequence"/>
</dbReference>
<accession>A0A4Y2PRS6</accession>
<organism evidence="1 2">
    <name type="scientific">Araneus ventricosus</name>
    <name type="common">Orbweaver spider</name>
    <name type="synonym">Epeira ventricosa</name>
    <dbReference type="NCBI Taxonomy" id="182803"/>
    <lineage>
        <taxon>Eukaryota</taxon>
        <taxon>Metazoa</taxon>
        <taxon>Ecdysozoa</taxon>
        <taxon>Arthropoda</taxon>
        <taxon>Chelicerata</taxon>
        <taxon>Arachnida</taxon>
        <taxon>Araneae</taxon>
        <taxon>Araneomorphae</taxon>
        <taxon>Entelegynae</taxon>
        <taxon>Araneoidea</taxon>
        <taxon>Araneidae</taxon>
        <taxon>Araneus</taxon>
    </lineage>
</organism>
<gene>
    <name evidence="1" type="ORF">AVEN_142979_1</name>
</gene>
<dbReference type="EMBL" id="BGPR01011970">
    <property type="protein sequence ID" value="GBN53879.1"/>
    <property type="molecule type" value="Genomic_DNA"/>
</dbReference>
<comment type="caution">
    <text evidence="1">The sequence shown here is derived from an EMBL/GenBank/DDBJ whole genome shotgun (WGS) entry which is preliminary data.</text>
</comment>
<evidence type="ECO:0000313" key="2">
    <source>
        <dbReference type="Proteomes" id="UP000499080"/>
    </source>
</evidence>
<evidence type="ECO:0000313" key="1">
    <source>
        <dbReference type="EMBL" id="GBN53879.1"/>
    </source>
</evidence>
<proteinExistence type="predicted"/>
<sequence length="132" mass="14747">MENCGSPKWLTYGTAENCGMLNGKCTEQWEPVVAGNKQRNRNEAPTVPYIAHSNEPQFSTVPYIVQSNDPQFSHFHTLAIASHITHQHISCQVSFQYSAMTYNIFASCILTAATHSTHGSMPYPLLPYFPLP</sequence>
<dbReference type="AlphaFoldDB" id="A0A4Y2PRS6"/>
<protein>
    <submittedName>
        <fullName evidence="1">Uncharacterized protein</fullName>
    </submittedName>
</protein>